<dbReference type="InterPro" id="IPR005124">
    <property type="entry name" value="V-ATPase_G"/>
</dbReference>
<evidence type="ECO:0000256" key="5">
    <source>
        <dbReference type="RuleBase" id="RU364019"/>
    </source>
</evidence>
<dbReference type="PANTHER" id="PTHR12713">
    <property type="entry name" value="VACUOLAR ATP SYNTHASE SUBUNIT G"/>
    <property type="match status" value="1"/>
</dbReference>
<dbReference type="FunFam" id="1.20.5.2950:FF:000001">
    <property type="entry name" value="V-type proton ATPase subunit G"/>
    <property type="match status" value="1"/>
</dbReference>
<feature type="coiled-coil region" evidence="6">
    <location>
        <begin position="5"/>
        <end position="39"/>
    </location>
</feature>
<comment type="function">
    <text evidence="5">Subunit of the V1 complex of vacuolar(H+)-ATPase (V-ATPase), a multisubunit enzyme composed of a peripheral complex (V1) that hydrolyzes ATP and a membrane integral complex (V0) that translocates protons. V-ATPase is responsible for acidifying and maintaining the pH of intracellular compartments and in some cell types, is targeted to the plasma membrane, where it is responsible for acidifying the extracellular environment.</text>
</comment>
<proteinExistence type="inferred from homology"/>
<dbReference type="GO" id="GO:0000221">
    <property type="term" value="C:vacuolar proton-transporting V-type ATPase, V1 domain"/>
    <property type="evidence" value="ECO:0007669"/>
    <property type="project" value="TreeGrafter"/>
</dbReference>
<evidence type="ECO:0000256" key="1">
    <source>
        <dbReference type="ARBA" id="ARBA00010066"/>
    </source>
</evidence>
<comment type="subunit">
    <text evidence="5">V-ATPase is a heteromultimeric enzyme made up of two complexes: the ATP-hydrolytic V1 complex and the proton translocation V0 complex.</text>
</comment>
<evidence type="ECO:0000313" key="7">
    <source>
        <dbReference type="EMBL" id="KAK2152469.1"/>
    </source>
</evidence>
<comment type="similarity">
    <text evidence="1 5">Belongs to the V-ATPase G subunit family.</text>
</comment>
<accession>A0AAD9N330</accession>
<organism evidence="7 8">
    <name type="scientific">Paralvinella palmiformis</name>
    <dbReference type="NCBI Taxonomy" id="53620"/>
    <lineage>
        <taxon>Eukaryota</taxon>
        <taxon>Metazoa</taxon>
        <taxon>Spiralia</taxon>
        <taxon>Lophotrochozoa</taxon>
        <taxon>Annelida</taxon>
        <taxon>Polychaeta</taxon>
        <taxon>Sedentaria</taxon>
        <taxon>Canalipalpata</taxon>
        <taxon>Terebellida</taxon>
        <taxon>Terebelliformia</taxon>
        <taxon>Alvinellidae</taxon>
        <taxon>Paralvinella</taxon>
    </lineage>
</organism>
<dbReference type="PANTHER" id="PTHR12713:SF11">
    <property type="entry name" value="V-TYPE PROTON ATPASE SUBUNIT G"/>
    <property type="match status" value="1"/>
</dbReference>
<keyword evidence="2 5" id="KW-0813">Transport</keyword>
<dbReference type="Pfam" id="PF03179">
    <property type="entry name" value="V-ATPase_G"/>
    <property type="match status" value="1"/>
</dbReference>
<dbReference type="GO" id="GO:0016887">
    <property type="term" value="F:ATP hydrolysis activity"/>
    <property type="evidence" value="ECO:0007669"/>
    <property type="project" value="TreeGrafter"/>
</dbReference>
<dbReference type="NCBIfam" id="TIGR01147">
    <property type="entry name" value="V_ATP_synt_G"/>
    <property type="match status" value="1"/>
</dbReference>
<name>A0AAD9N330_9ANNE</name>
<evidence type="ECO:0000256" key="3">
    <source>
        <dbReference type="ARBA" id="ARBA00022781"/>
    </source>
</evidence>
<dbReference type="GO" id="GO:0098793">
    <property type="term" value="C:presynapse"/>
    <property type="evidence" value="ECO:0007669"/>
    <property type="project" value="GOC"/>
</dbReference>
<dbReference type="GO" id="GO:0046961">
    <property type="term" value="F:proton-transporting ATPase activity, rotational mechanism"/>
    <property type="evidence" value="ECO:0007669"/>
    <property type="project" value="InterPro"/>
</dbReference>
<keyword evidence="4 5" id="KW-0406">Ion transport</keyword>
<comment type="caution">
    <text evidence="7">The sequence shown here is derived from an EMBL/GenBank/DDBJ whole genome shotgun (WGS) entry which is preliminary data.</text>
</comment>
<evidence type="ECO:0000256" key="6">
    <source>
        <dbReference type="SAM" id="Coils"/>
    </source>
</evidence>
<keyword evidence="8" id="KW-1185">Reference proteome</keyword>
<dbReference type="Gene3D" id="1.20.5.2950">
    <property type="match status" value="1"/>
</dbReference>
<evidence type="ECO:0000313" key="8">
    <source>
        <dbReference type="Proteomes" id="UP001208570"/>
    </source>
</evidence>
<dbReference type="EMBL" id="JAODUP010000327">
    <property type="protein sequence ID" value="KAK2152469.1"/>
    <property type="molecule type" value="Genomic_DNA"/>
</dbReference>
<feature type="non-terminal residue" evidence="7">
    <location>
        <position position="1"/>
    </location>
</feature>
<sequence>QYRLVSFLTGKARRLRQAKEEAQAEVEAYKRERERQYRENEAKILGSKGDMEKKIAISTQAKIEELNHSVAANKEKAVKRLLSLVCNIKPELHENYTASLVVAR</sequence>
<evidence type="ECO:0000256" key="4">
    <source>
        <dbReference type="ARBA" id="ARBA00023065"/>
    </source>
</evidence>
<dbReference type="Proteomes" id="UP001208570">
    <property type="component" value="Unassembled WGS sequence"/>
</dbReference>
<dbReference type="AlphaFoldDB" id="A0AAD9N330"/>
<keyword evidence="3 5" id="KW-0375">Hydrogen ion transport</keyword>
<keyword evidence="6" id="KW-0175">Coiled coil</keyword>
<dbReference type="GO" id="GO:0097401">
    <property type="term" value="P:synaptic vesicle lumen acidification"/>
    <property type="evidence" value="ECO:0007669"/>
    <property type="project" value="TreeGrafter"/>
</dbReference>
<reference evidence="7" key="1">
    <citation type="journal article" date="2023" name="Mol. Biol. Evol.">
        <title>Third-Generation Sequencing Reveals the Adaptive Role of the Epigenome in Three Deep-Sea Polychaetes.</title>
        <authorList>
            <person name="Perez M."/>
            <person name="Aroh O."/>
            <person name="Sun Y."/>
            <person name="Lan Y."/>
            <person name="Juniper S.K."/>
            <person name="Young C.R."/>
            <person name="Angers B."/>
            <person name="Qian P.Y."/>
        </authorList>
    </citation>
    <scope>NUCLEOTIDE SEQUENCE</scope>
    <source>
        <strain evidence="7">P08H-3</strain>
    </source>
</reference>
<gene>
    <name evidence="7" type="ORF">LSH36_327g00005</name>
</gene>
<evidence type="ECO:0000256" key="2">
    <source>
        <dbReference type="ARBA" id="ARBA00022448"/>
    </source>
</evidence>
<protein>
    <recommendedName>
        <fullName evidence="5">V-type proton ATPase subunit G</fullName>
    </recommendedName>
</protein>